<sequence>MNTGHKEREHTLSWLTHPQIKGKYPCYADSFLLHHPILHQLHCWSALKSQDLNSPYLNGCLMPRCLFRCTPQRVKSVALHLFPMASWLPAYQIKNWLLSDIVSGISTGLVAILQGLAFALLANVPPSYGLYAAFFPVIVYFFFGTSRHISVGPFPILSLMVGGAVINMVPNKPGNTEEAMNNSSLNQERVMVAVSVTVLAGIFQLILGVLRIGFIVIYLSQPLISGFTTAAAIHVFVSQLKKALDYSSAFSGVKTIQITNANIADLVTALIILVVVSVVKELNDRYKAKLPVPIPIEVIVTVIAAGLSYGFNFKEIFEVDTVGTLDIGFQAPVAPNLKYFERCVGDSISIAIVGFAVAFSVAKVYSIKHDYPIDANQELIAFGISNIFGGVFKGFAASTSLSRSGVQESTGGKTQVAGLLSAVIVMIAILAIGYLLEPLQKVSTLGSSGWVELHWVGLLWVGLDCIELCSLGLG</sequence>
<dbReference type="PANTHER" id="PTHR11814">
    <property type="entry name" value="SULFATE TRANSPORTER"/>
    <property type="match status" value="1"/>
</dbReference>
<feature type="transmembrane region" description="Helical" evidence="5">
    <location>
        <begin position="379"/>
        <end position="396"/>
    </location>
</feature>
<dbReference type="Proteomes" id="UP000694406">
    <property type="component" value="Unplaced"/>
</dbReference>
<gene>
    <name evidence="7" type="primary">SLC26A3</name>
</gene>
<protein>
    <submittedName>
        <fullName evidence="7">Solute carrier family 26 member 3</fullName>
    </submittedName>
</protein>
<feature type="transmembrane region" description="Helical" evidence="5">
    <location>
        <begin position="416"/>
        <end position="436"/>
    </location>
</feature>
<feature type="transmembrane region" description="Helical" evidence="5">
    <location>
        <begin position="257"/>
        <end position="278"/>
    </location>
</feature>
<proteinExistence type="predicted"/>
<feature type="transmembrane region" description="Helical" evidence="5">
    <location>
        <begin position="101"/>
        <end position="122"/>
    </location>
</feature>
<keyword evidence="2 5" id="KW-0812">Transmembrane</keyword>
<feature type="domain" description="SLC26A/SulP transporter" evidence="6">
    <location>
        <begin position="97"/>
        <end position="442"/>
    </location>
</feature>
<feature type="transmembrane region" description="Helical" evidence="5">
    <location>
        <begin position="128"/>
        <end position="144"/>
    </location>
</feature>
<evidence type="ECO:0000313" key="8">
    <source>
        <dbReference type="Proteomes" id="UP000694406"/>
    </source>
</evidence>
<accession>A0A8C5SZ67</accession>
<dbReference type="GO" id="GO:0008271">
    <property type="term" value="F:secondary active sulfate transmembrane transporter activity"/>
    <property type="evidence" value="ECO:0007669"/>
    <property type="project" value="InterPro"/>
</dbReference>
<evidence type="ECO:0000259" key="6">
    <source>
        <dbReference type="Pfam" id="PF00916"/>
    </source>
</evidence>
<feature type="transmembrane region" description="Helical" evidence="5">
    <location>
        <begin position="217"/>
        <end position="237"/>
    </location>
</feature>
<keyword evidence="4 5" id="KW-0472">Membrane</keyword>
<feature type="transmembrane region" description="Helical" evidence="5">
    <location>
        <begin position="290"/>
        <end position="311"/>
    </location>
</feature>
<dbReference type="GO" id="GO:0005886">
    <property type="term" value="C:plasma membrane"/>
    <property type="evidence" value="ECO:0007669"/>
    <property type="project" value="Ensembl"/>
</dbReference>
<dbReference type="Ensembl" id="ENSLLTT00000025802.1">
    <property type="protein sequence ID" value="ENSLLTP00000024899.1"/>
    <property type="gene ID" value="ENSLLTG00000018255.1"/>
</dbReference>
<feature type="transmembrane region" description="Helical" evidence="5">
    <location>
        <begin position="151"/>
        <end position="170"/>
    </location>
</feature>
<keyword evidence="8" id="KW-1185">Reference proteome</keyword>
<reference evidence="7" key="2">
    <citation type="submission" date="2025-09" db="UniProtKB">
        <authorList>
            <consortium name="Ensembl"/>
        </authorList>
    </citation>
    <scope>IDENTIFICATION</scope>
</reference>
<dbReference type="InterPro" id="IPR011547">
    <property type="entry name" value="SLC26A/SulP_dom"/>
</dbReference>
<evidence type="ECO:0000256" key="2">
    <source>
        <dbReference type="ARBA" id="ARBA00022692"/>
    </source>
</evidence>
<dbReference type="InterPro" id="IPR001902">
    <property type="entry name" value="SLC26A/SulP_fam"/>
</dbReference>
<organism evidence="7 8">
    <name type="scientific">Laticauda laticaudata</name>
    <name type="common">Blue-ringed sea krait</name>
    <name type="synonym">Blue-lipped sea krait</name>
    <dbReference type="NCBI Taxonomy" id="8630"/>
    <lineage>
        <taxon>Eukaryota</taxon>
        <taxon>Metazoa</taxon>
        <taxon>Chordata</taxon>
        <taxon>Craniata</taxon>
        <taxon>Vertebrata</taxon>
        <taxon>Euteleostomi</taxon>
        <taxon>Lepidosauria</taxon>
        <taxon>Squamata</taxon>
        <taxon>Bifurcata</taxon>
        <taxon>Unidentata</taxon>
        <taxon>Episquamata</taxon>
        <taxon>Toxicofera</taxon>
        <taxon>Serpentes</taxon>
        <taxon>Colubroidea</taxon>
        <taxon>Elapidae</taxon>
        <taxon>Laticaudinae</taxon>
        <taxon>Laticauda</taxon>
    </lineage>
</organism>
<name>A0A8C5SZ67_LATLA</name>
<dbReference type="GeneTree" id="ENSGT01150000286920"/>
<evidence type="ECO:0000256" key="3">
    <source>
        <dbReference type="ARBA" id="ARBA00022989"/>
    </source>
</evidence>
<dbReference type="Pfam" id="PF00916">
    <property type="entry name" value="Sulfate_transp"/>
    <property type="match status" value="1"/>
</dbReference>
<dbReference type="InterPro" id="IPR018045">
    <property type="entry name" value="S04_transporter_CS"/>
</dbReference>
<dbReference type="GO" id="GO:0140900">
    <property type="term" value="F:chloride:bicarbonate antiporter activity"/>
    <property type="evidence" value="ECO:0007669"/>
    <property type="project" value="Ensembl"/>
</dbReference>
<comment type="subcellular location">
    <subcellularLocation>
        <location evidence="1">Membrane</location>
        <topology evidence="1">Multi-pass membrane protein</topology>
    </subcellularLocation>
</comment>
<evidence type="ECO:0000256" key="5">
    <source>
        <dbReference type="SAM" id="Phobius"/>
    </source>
</evidence>
<evidence type="ECO:0000256" key="4">
    <source>
        <dbReference type="ARBA" id="ARBA00023136"/>
    </source>
</evidence>
<feature type="transmembrane region" description="Helical" evidence="5">
    <location>
        <begin position="190"/>
        <end position="210"/>
    </location>
</feature>
<evidence type="ECO:0000313" key="7">
    <source>
        <dbReference type="Ensembl" id="ENSLLTP00000024899.1"/>
    </source>
</evidence>
<dbReference type="AlphaFoldDB" id="A0A8C5SZ67"/>
<evidence type="ECO:0000256" key="1">
    <source>
        <dbReference type="ARBA" id="ARBA00004141"/>
    </source>
</evidence>
<keyword evidence="3 5" id="KW-1133">Transmembrane helix</keyword>
<feature type="transmembrane region" description="Helical" evidence="5">
    <location>
        <begin position="348"/>
        <end position="367"/>
    </location>
</feature>
<dbReference type="PROSITE" id="PS01130">
    <property type="entry name" value="SLC26A"/>
    <property type="match status" value="1"/>
</dbReference>
<reference evidence="7" key="1">
    <citation type="submission" date="2025-08" db="UniProtKB">
        <authorList>
            <consortium name="Ensembl"/>
        </authorList>
    </citation>
    <scope>IDENTIFICATION</scope>
</reference>